<keyword evidence="6 8" id="KW-1133">Transmembrane helix</keyword>
<dbReference type="PANTHER" id="PTHR33908:SF11">
    <property type="entry name" value="MEMBRANE PROTEIN"/>
    <property type="match status" value="1"/>
</dbReference>
<dbReference type="GO" id="GO:0016763">
    <property type="term" value="F:pentosyltransferase activity"/>
    <property type="evidence" value="ECO:0007669"/>
    <property type="project" value="TreeGrafter"/>
</dbReference>
<name>A0A1F5I7F4_9BACT</name>
<feature type="transmembrane region" description="Helical" evidence="8">
    <location>
        <begin position="170"/>
        <end position="202"/>
    </location>
</feature>
<organism evidence="10 11">
    <name type="scientific">Candidatus Curtissbacteria bacterium RIFCSPLOWO2_12_FULL_38_9</name>
    <dbReference type="NCBI Taxonomy" id="1797735"/>
    <lineage>
        <taxon>Bacteria</taxon>
        <taxon>Candidatus Curtissiibacteriota</taxon>
    </lineage>
</organism>
<dbReference type="InterPro" id="IPR038731">
    <property type="entry name" value="RgtA/B/C-like"/>
</dbReference>
<feature type="transmembrane region" description="Helical" evidence="8">
    <location>
        <begin position="94"/>
        <end position="114"/>
    </location>
</feature>
<evidence type="ECO:0000256" key="2">
    <source>
        <dbReference type="ARBA" id="ARBA00022475"/>
    </source>
</evidence>
<keyword evidence="3" id="KW-0328">Glycosyltransferase</keyword>
<feature type="transmembrane region" description="Helical" evidence="8">
    <location>
        <begin position="149"/>
        <end position="164"/>
    </location>
</feature>
<feature type="domain" description="Glycosyltransferase RgtA/B/C/D-like" evidence="9">
    <location>
        <begin position="74"/>
        <end position="224"/>
    </location>
</feature>
<gene>
    <name evidence="10" type="ORF">A3G14_03565</name>
</gene>
<dbReference type="AlphaFoldDB" id="A0A1F5I7F4"/>
<feature type="transmembrane region" description="Helical" evidence="8">
    <location>
        <begin position="67"/>
        <end position="87"/>
    </location>
</feature>
<dbReference type="GO" id="GO:0005886">
    <property type="term" value="C:plasma membrane"/>
    <property type="evidence" value="ECO:0007669"/>
    <property type="project" value="UniProtKB-SubCell"/>
</dbReference>
<evidence type="ECO:0000313" key="11">
    <source>
        <dbReference type="Proteomes" id="UP000177300"/>
    </source>
</evidence>
<dbReference type="Pfam" id="PF13231">
    <property type="entry name" value="PMT_2"/>
    <property type="match status" value="1"/>
</dbReference>
<evidence type="ECO:0000256" key="4">
    <source>
        <dbReference type="ARBA" id="ARBA00022679"/>
    </source>
</evidence>
<dbReference type="GO" id="GO:0009103">
    <property type="term" value="P:lipopolysaccharide biosynthetic process"/>
    <property type="evidence" value="ECO:0007669"/>
    <property type="project" value="UniProtKB-ARBA"/>
</dbReference>
<keyword evidence="2" id="KW-1003">Cell membrane</keyword>
<feature type="transmembrane region" description="Helical" evidence="8">
    <location>
        <begin position="352"/>
        <end position="370"/>
    </location>
</feature>
<keyword evidence="7 8" id="KW-0472">Membrane</keyword>
<keyword evidence="4" id="KW-0808">Transferase</keyword>
<dbReference type="EMBL" id="MFBY01000059">
    <property type="protein sequence ID" value="OGE12304.1"/>
    <property type="molecule type" value="Genomic_DNA"/>
</dbReference>
<feature type="transmembrane region" description="Helical" evidence="8">
    <location>
        <begin position="325"/>
        <end position="345"/>
    </location>
</feature>
<evidence type="ECO:0000256" key="5">
    <source>
        <dbReference type="ARBA" id="ARBA00022692"/>
    </source>
</evidence>
<comment type="subcellular location">
    <subcellularLocation>
        <location evidence="1">Cell membrane</location>
        <topology evidence="1">Multi-pass membrane protein</topology>
    </subcellularLocation>
</comment>
<evidence type="ECO:0000256" key="3">
    <source>
        <dbReference type="ARBA" id="ARBA00022676"/>
    </source>
</evidence>
<dbReference type="Proteomes" id="UP000177300">
    <property type="component" value="Unassembled WGS sequence"/>
</dbReference>
<accession>A0A1F5I7F4</accession>
<reference evidence="10 11" key="1">
    <citation type="journal article" date="2016" name="Nat. Commun.">
        <title>Thousands of microbial genomes shed light on interconnected biogeochemical processes in an aquifer system.</title>
        <authorList>
            <person name="Anantharaman K."/>
            <person name="Brown C.T."/>
            <person name="Hug L.A."/>
            <person name="Sharon I."/>
            <person name="Castelle C.J."/>
            <person name="Probst A.J."/>
            <person name="Thomas B.C."/>
            <person name="Singh A."/>
            <person name="Wilkins M.J."/>
            <person name="Karaoz U."/>
            <person name="Brodie E.L."/>
            <person name="Williams K.H."/>
            <person name="Hubbard S.S."/>
            <person name="Banfield J.F."/>
        </authorList>
    </citation>
    <scope>NUCLEOTIDE SEQUENCE [LARGE SCALE GENOMIC DNA]</scope>
</reference>
<feature type="transmembrane region" description="Helical" evidence="8">
    <location>
        <begin position="275"/>
        <end position="291"/>
    </location>
</feature>
<feature type="transmembrane region" description="Helical" evidence="8">
    <location>
        <begin position="209"/>
        <end position="227"/>
    </location>
</feature>
<evidence type="ECO:0000259" key="9">
    <source>
        <dbReference type="Pfam" id="PF13231"/>
    </source>
</evidence>
<keyword evidence="5 8" id="KW-0812">Transmembrane</keyword>
<comment type="caution">
    <text evidence="10">The sequence shown here is derived from an EMBL/GenBank/DDBJ whole genome shotgun (WGS) entry which is preliminary data.</text>
</comment>
<dbReference type="PANTHER" id="PTHR33908">
    <property type="entry name" value="MANNOSYLTRANSFERASE YKCB-RELATED"/>
    <property type="match status" value="1"/>
</dbReference>
<evidence type="ECO:0000256" key="1">
    <source>
        <dbReference type="ARBA" id="ARBA00004651"/>
    </source>
</evidence>
<evidence type="ECO:0000313" key="10">
    <source>
        <dbReference type="EMBL" id="OGE12304.1"/>
    </source>
</evidence>
<evidence type="ECO:0000256" key="7">
    <source>
        <dbReference type="ARBA" id="ARBA00023136"/>
    </source>
</evidence>
<feature type="transmembrane region" description="Helical" evidence="8">
    <location>
        <begin position="300"/>
        <end position="319"/>
    </location>
</feature>
<feature type="transmembrane region" description="Helical" evidence="8">
    <location>
        <begin position="120"/>
        <end position="137"/>
    </location>
</feature>
<evidence type="ECO:0000256" key="8">
    <source>
        <dbReference type="SAM" id="Phobius"/>
    </source>
</evidence>
<feature type="transmembrane region" description="Helical" evidence="8">
    <location>
        <begin position="12"/>
        <end position="29"/>
    </location>
</feature>
<sequence>MDFKKFLKNHWLIIIILFFASLVRFWRVGDFTTFAGDQGIDFLIVKRMLVNGEFTLLGPKIGTFSDIAIIYLGPIYYYMIAPFLLLFNFDPIGPAVFISFLSVLTIIVIYLIGLVFFNKIVGIIASIIFAVSVPIVNEARVALNPNPEPFFSAVLIFALFKISIKNSKKLIWPILCGMSSGILFQLHYLTASLILLSVLLLLKNRYFQKLTVLTAAFFITISPQILFELRHGFFLSIQILTRIRSKEDISSFSTFAQNLHRSIEFISSLIFNYENYYVGLVVISLMMIFFIQKNKYIKPYIFLVTSVLISIFAASIYSLDPQLHYFTHIYVGLTLIVASVLYLSMNYFKNKIAIIFFLIFVVFIIILNIANLDLNRAEGYTMPKGWNLTGVKKASEIVANDISYGTKFNIAATLDGDTRARPYRYLVEVYGKIPLGVEYYPEADILYLMSRDKKNEILNYSVWEVASFKPFKFENEWHIQNGITLYKLSKDKVTL</sequence>
<proteinExistence type="predicted"/>
<protein>
    <recommendedName>
        <fullName evidence="9">Glycosyltransferase RgtA/B/C/D-like domain-containing protein</fullName>
    </recommendedName>
</protein>
<evidence type="ECO:0000256" key="6">
    <source>
        <dbReference type="ARBA" id="ARBA00022989"/>
    </source>
</evidence>
<dbReference type="InterPro" id="IPR050297">
    <property type="entry name" value="LipidA_mod_glycosyltrf_83"/>
</dbReference>